<accession>A0A1I2HB00</accession>
<feature type="coiled-coil region" evidence="4">
    <location>
        <begin position="383"/>
        <end position="431"/>
    </location>
</feature>
<evidence type="ECO:0000313" key="8">
    <source>
        <dbReference type="EMBL" id="SFF26137.1"/>
    </source>
</evidence>
<evidence type="ECO:0000256" key="6">
    <source>
        <dbReference type="SAM" id="Phobius"/>
    </source>
</evidence>
<dbReference type="InterPro" id="IPR003594">
    <property type="entry name" value="HATPase_dom"/>
</dbReference>
<dbReference type="SMART" id="SM00387">
    <property type="entry name" value="HATPase_c"/>
    <property type="match status" value="1"/>
</dbReference>
<dbReference type="RefSeq" id="WP_091546134.1">
    <property type="nucleotide sequence ID" value="NZ_FONY01000022.1"/>
</dbReference>
<feature type="region of interest" description="Disordered" evidence="5">
    <location>
        <begin position="266"/>
        <end position="291"/>
    </location>
</feature>
<evidence type="ECO:0000256" key="2">
    <source>
        <dbReference type="ARBA" id="ARBA00012438"/>
    </source>
</evidence>
<dbReference type="AlphaFoldDB" id="A0A1I2HB00"/>
<keyword evidence="6" id="KW-0812">Transmembrane</keyword>
<feature type="coiled-coil region" evidence="4">
    <location>
        <begin position="309"/>
        <end position="343"/>
    </location>
</feature>
<evidence type="ECO:0000313" key="9">
    <source>
        <dbReference type="Proteomes" id="UP000199513"/>
    </source>
</evidence>
<dbReference type="InterPro" id="IPR005467">
    <property type="entry name" value="His_kinase_dom"/>
</dbReference>
<protein>
    <recommendedName>
        <fullName evidence="2">histidine kinase</fullName>
        <ecNumber evidence="2">2.7.13.3</ecNumber>
    </recommendedName>
</protein>
<dbReference type="PANTHER" id="PTHR43065">
    <property type="entry name" value="SENSOR HISTIDINE KINASE"/>
    <property type="match status" value="1"/>
</dbReference>
<gene>
    <name evidence="8" type="ORF">SAMN04488541_102259</name>
</gene>
<dbReference type="STRING" id="1003.SAMN04488541_102259"/>
<evidence type="ECO:0000256" key="3">
    <source>
        <dbReference type="ARBA" id="ARBA00022553"/>
    </source>
</evidence>
<feature type="domain" description="Histidine kinase" evidence="7">
    <location>
        <begin position="517"/>
        <end position="769"/>
    </location>
</feature>
<dbReference type="SUPFAM" id="SSF55874">
    <property type="entry name" value="ATPase domain of HSP90 chaperone/DNA topoisomerase II/histidine kinase"/>
    <property type="match status" value="1"/>
</dbReference>
<dbReference type="EC" id="2.7.13.3" evidence="2"/>
<dbReference type="InterPro" id="IPR003661">
    <property type="entry name" value="HisK_dim/P_dom"/>
</dbReference>
<keyword evidence="6" id="KW-0472">Membrane</keyword>
<organism evidence="8 9">
    <name type="scientific">Thermoflexibacter ruber</name>
    <dbReference type="NCBI Taxonomy" id="1003"/>
    <lineage>
        <taxon>Bacteria</taxon>
        <taxon>Pseudomonadati</taxon>
        <taxon>Bacteroidota</taxon>
        <taxon>Cytophagia</taxon>
        <taxon>Cytophagales</taxon>
        <taxon>Thermoflexibacteraceae</taxon>
        <taxon>Thermoflexibacter</taxon>
    </lineage>
</organism>
<proteinExistence type="predicted"/>
<keyword evidence="3" id="KW-0597">Phosphoprotein</keyword>
<dbReference type="Proteomes" id="UP000199513">
    <property type="component" value="Unassembled WGS sequence"/>
</dbReference>
<reference evidence="9" key="1">
    <citation type="submission" date="2016-10" db="EMBL/GenBank/DDBJ databases">
        <authorList>
            <person name="Varghese N."/>
            <person name="Submissions S."/>
        </authorList>
    </citation>
    <scope>NUCLEOTIDE SEQUENCE [LARGE SCALE GENOMIC DNA]</scope>
    <source>
        <strain>GEY</strain>
        <strain evidence="9">DSM 9560</strain>
    </source>
</reference>
<dbReference type="GO" id="GO:0000155">
    <property type="term" value="F:phosphorelay sensor kinase activity"/>
    <property type="evidence" value="ECO:0007669"/>
    <property type="project" value="InterPro"/>
</dbReference>
<dbReference type="Pfam" id="PF02518">
    <property type="entry name" value="HATPase_c"/>
    <property type="match status" value="1"/>
</dbReference>
<feature type="compositionally biased region" description="Basic and acidic residues" evidence="5">
    <location>
        <begin position="279"/>
        <end position="291"/>
    </location>
</feature>
<dbReference type="OrthoDB" id="9757990at2"/>
<feature type="transmembrane region" description="Helical" evidence="6">
    <location>
        <begin position="436"/>
        <end position="456"/>
    </location>
</feature>
<comment type="catalytic activity">
    <reaction evidence="1">
        <text>ATP + protein L-histidine = ADP + protein N-phospho-L-histidine.</text>
        <dbReference type="EC" id="2.7.13.3"/>
    </reaction>
</comment>
<dbReference type="PROSITE" id="PS50109">
    <property type="entry name" value="HIS_KIN"/>
    <property type="match status" value="1"/>
</dbReference>
<evidence type="ECO:0000256" key="5">
    <source>
        <dbReference type="SAM" id="MobiDB-lite"/>
    </source>
</evidence>
<keyword evidence="8" id="KW-0418">Kinase</keyword>
<dbReference type="PRINTS" id="PR00344">
    <property type="entry name" value="BCTRLSENSOR"/>
</dbReference>
<dbReference type="EMBL" id="FONY01000022">
    <property type="protein sequence ID" value="SFF26137.1"/>
    <property type="molecule type" value="Genomic_DNA"/>
</dbReference>
<evidence type="ECO:0000256" key="1">
    <source>
        <dbReference type="ARBA" id="ARBA00000085"/>
    </source>
</evidence>
<evidence type="ECO:0000256" key="4">
    <source>
        <dbReference type="SAM" id="Coils"/>
    </source>
</evidence>
<evidence type="ECO:0000259" key="7">
    <source>
        <dbReference type="PROSITE" id="PS50109"/>
    </source>
</evidence>
<keyword evidence="6" id="KW-1133">Transmembrane helix</keyword>
<feature type="coiled-coil region" evidence="4">
    <location>
        <begin position="457"/>
        <end position="508"/>
    </location>
</feature>
<keyword evidence="9" id="KW-1185">Reference proteome</keyword>
<dbReference type="InterPro" id="IPR036890">
    <property type="entry name" value="HATPase_C_sf"/>
</dbReference>
<dbReference type="Gene3D" id="3.30.565.10">
    <property type="entry name" value="Histidine kinase-like ATPase, C-terminal domain"/>
    <property type="match status" value="1"/>
</dbReference>
<dbReference type="CDD" id="cd00082">
    <property type="entry name" value="HisKA"/>
    <property type="match status" value="1"/>
</dbReference>
<keyword evidence="4" id="KW-0175">Coiled coil</keyword>
<dbReference type="PANTHER" id="PTHR43065:SF50">
    <property type="entry name" value="HISTIDINE KINASE"/>
    <property type="match status" value="1"/>
</dbReference>
<name>A0A1I2HB00_9BACT</name>
<dbReference type="InterPro" id="IPR004358">
    <property type="entry name" value="Sig_transdc_His_kin-like_C"/>
</dbReference>
<sequence length="786" mass="89458">MNRFFIIFIPLILSFYSGKIQAQTFILRGKVVRQNLSPVKDAIVYIDNYEAAKSDANGEFRLVIPHEPARPKKVKVEMTGFELKTFNYKTTEIIPLEIVIDVPSKNVTGIVTYKNGKKAINALIELKGFPIKDTARTDKLGYFKMTLPEGIDFATAVSRNLFMVNGIEIAKENIRPVINNNFVQIRLLESPPSSLFTLVVYDNKNKNKVSGLKLKIDDNSYTTDNQGFLKINKQNLPQSIFEIEGYTLVNKVLSEKDNFLELYVEKTSNPLPPPSSNKNSKENKDSEKETVVQEKPILVKKDTLKSQFAPEFSNILNEMEANRREQEEKNRKIASEIEKIQYRIASETNITPEQMQLLKKDLATLEKTFMENDYAYRRNKEQTENLLSKLKEVISQKDSLNKKIESISIEKDSLEAQKRAIEKQKKQAEIDFRTKLLTISGVSIMLAILLLVVYVFSNRINKQKKELEKTKIQLEEKIREVENKNFQLNKALEDLKKAQTQLVSSEKMASLGHLTAGIAHEINNPVNFTHSGAISLRTDFNDLIQILEKYREITPENVATILPLAKELEKKLSYPEIRNEIDELLTSVKRGAERTSEIVKSLRTFARLDEDTLKKTNIEENLDATLTMLHNQYKERIEIIKNYNHIPYVECFPGQLNQVFMNILLNAIQAIKGEGKIYLTTSYPSKHANGKYQDKDAVEISIKDTGVGIPDEIKNNIFEPFFTTKDVGVGTGLGLSVSFGIIEKHKGEIKVFSEVGKGSEFVIILPVNSSNQSISQRSSNQVSQII</sequence>
<dbReference type="Gene3D" id="1.10.287.130">
    <property type="match status" value="1"/>
</dbReference>
<keyword evidence="8" id="KW-0808">Transferase</keyword>